<dbReference type="GeneID" id="104714968"/>
<dbReference type="RefSeq" id="XP_010430731.1">
    <property type="nucleotide sequence ID" value="XM_010432429.1"/>
</dbReference>
<dbReference type="PANTHER" id="PTHR33240">
    <property type="entry name" value="OS08G0508500 PROTEIN"/>
    <property type="match status" value="1"/>
</dbReference>
<organism evidence="1 2">
    <name type="scientific">Camelina sativa</name>
    <name type="common">False flax</name>
    <name type="synonym">Myagrum sativum</name>
    <dbReference type="NCBI Taxonomy" id="90675"/>
    <lineage>
        <taxon>Eukaryota</taxon>
        <taxon>Viridiplantae</taxon>
        <taxon>Streptophyta</taxon>
        <taxon>Embryophyta</taxon>
        <taxon>Tracheophyta</taxon>
        <taxon>Spermatophyta</taxon>
        <taxon>Magnoliopsida</taxon>
        <taxon>eudicotyledons</taxon>
        <taxon>Gunneridae</taxon>
        <taxon>Pentapetalae</taxon>
        <taxon>rosids</taxon>
        <taxon>malvids</taxon>
        <taxon>Brassicales</taxon>
        <taxon>Brassicaceae</taxon>
        <taxon>Camelineae</taxon>
        <taxon>Camelina</taxon>
    </lineage>
</organism>
<reference evidence="1" key="1">
    <citation type="journal article" date="2014" name="Nat. Commun.">
        <title>The emerging biofuel crop Camelina sativa retains a highly undifferentiated hexaploid genome structure.</title>
        <authorList>
            <person name="Kagale S."/>
            <person name="Koh C."/>
            <person name="Nixon J."/>
            <person name="Bollina V."/>
            <person name="Clarke W.E."/>
            <person name="Tuteja R."/>
            <person name="Spillane C."/>
            <person name="Robinson S.J."/>
            <person name="Links M.G."/>
            <person name="Clarke C."/>
            <person name="Higgins E.E."/>
            <person name="Huebert T."/>
            <person name="Sharpe A.G."/>
            <person name="Parkin I.A."/>
        </authorList>
    </citation>
    <scope>NUCLEOTIDE SEQUENCE [LARGE SCALE GENOMIC DNA]</scope>
    <source>
        <strain evidence="1">cv. DH55</strain>
    </source>
</reference>
<keyword evidence="1" id="KW-1185">Reference proteome</keyword>
<sequence>MKKSWPSRFEAESMTISFDGRDLEGLDLPHNDPLVVKLLIGESKVTRILIDTGSLVNVIFRDVLAKMEVGENDIVPECHSLTGFDGDHLMSIGTITLPIFVGGIARYFRFAVIDKPTIYNVILGTPWLHKMKAVPSTYHQCVKFPTSKGIYTLCDNQQTARDCFLIEHKIRTGKKL</sequence>
<dbReference type="CDD" id="cd00303">
    <property type="entry name" value="retropepsin_like"/>
    <property type="match status" value="1"/>
</dbReference>
<name>A0ABM0TSS8_CAMSA</name>
<gene>
    <name evidence="2" type="primary">LOC104714968</name>
</gene>
<proteinExistence type="predicted"/>
<evidence type="ECO:0000313" key="2">
    <source>
        <dbReference type="RefSeq" id="XP_010430731.1"/>
    </source>
</evidence>
<dbReference type="SUPFAM" id="SSF50630">
    <property type="entry name" value="Acid proteases"/>
    <property type="match status" value="1"/>
</dbReference>
<protein>
    <submittedName>
        <fullName evidence="2">Uncharacterized protein LOC104714968</fullName>
    </submittedName>
</protein>
<accession>A0ABM0TSS8</accession>
<dbReference type="PANTHER" id="PTHR33240:SF8">
    <property type="entry name" value="OS03G0439900 PROTEIN"/>
    <property type="match status" value="1"/>
</dbReference>
<dbReference type="InterPro" id="IPR021109">
    <property type="entry name" value="Peptidase_aspartic_dom_sf"/>
</dbReference>
<reference evidence="2" key="2">
    <citation type="submission" date="2025-08" db="UniProtKB">
        <authorList>
            <consortium name="RefSeq"/>
        </authorList>
    </citation>
    <scope>IDENTIFICATION</scope>
    <source>
        <tissue evidence="2">Leaf</tissue>
    </source>
</reference>
<evidence type="ECO:0000313" key="1">
    <source>
        <dbReference type="Proteomes" id="UP000694864"/>
    </source>
</evidence>
<dbReference type="Proteomes" id="UP000694864">
    <property type="component" value="Chromosome 9"/>
</dbReference>
<dbReference type="Gene3D" id="2.40.70.10">
    <property type="entry name" value="Acid Proteases"/>
    <property type="match status" value="1"/>
</dbReference>